<evidence type="ECO:0000313" key="1">
    <source>
        <dbReference type="EMBL" id="MBD5772354.1"/>
    </source>
</evidence>
<proteinExistence type="predicted"/>
<gene>
    <name evidence="1" type="ORF">IF202_15040</name>
</gene>
<sequence>MKYWLMTFLFSSMAYSTGNFSESLDYAQVTYVKASQSLNGSWCFDTQVRHNDEGWQHYADAWQVVNQQGDVLGERTLFHPHDNEQPFTRRLCDVKIPANVTKVTVRAKCNLHGFGGQGIVVDISSSKGDGYSISK</sequence>
<dbReference type="EMBL" id="JACYFC010000005">
    <property type="protein sequence ID" value="MBD5772354.1"/>
    <property type="molecule type" value="Genomic_DNA"/>
</dbReference>
<protein>
    <submittedName>
        <fullName evidence="1">Uncharacterized protein</fullName>
    </submittedName>
</protein>
<comment type="caution">
    <text evidence="1">The sequence shown here is derived from an EMBL/GenBank/DDBJ whole genome shotgun (WGS) entry which is preliminary data.</text>
</comment>
<evidence type="ECO:0000313" key="2">
    <source>
        <dbReference type="Proteomes" id="UP000604161"/>
    </source>
</evidence>
<name>A0ABR8P252_9GAMM</name>
<reference evidence="1 2" key="1">
    <citation type="submission" date="2020-09" db="EMBL/GenBank/DDBJ databases">
        <title>Marinomonas sp. nov., isolated from the cysticercosis algae of Qingdao, China.</title>
        <authorList>
            <person name="Sun X."/>
        </authorList>
    </citation>
    <scope>NUCLEOTIDE SEQUENCE [LARGE SCALE GENOMIC DNA]</scope>
    <source>
        <strain evidence="1 2">SM2066</strain>
    </source>
</reference>
<accession>A0ABR8P252</accession>
<dbReference type="Proteomes" id="UP000604161">
    <property type="component" value="Unassembled WGS sequence"/>
</dbReference>
<organism evidence="1 2">
    <name type="scientific">Marinomonas colpomeniae</name>
    <dbReference type="NCBI Taxonomy" id="2774408"/>
    <lineage>
        <taxon>Bacteria</taxon>
        <taxon>Pseudomonadati</taxon>
        <taxon>Pseudomonadota</taxon>
        <taxon>Gammaproteobacteria</taxon>
        <taxon>Oceanospirillales</taxon>
        <taxon>Oceanospirillaceae</taxon>
        <taxon>Marinomonas</taxon>
    </lineage>
</organism>
<keyword evidence="2" id="KW-1185">Reference proteome</keyword>